<name>A0AAV0EJ12_9ASTE</name>
<evidence type="ECO:0000259" key="4">
    <source>
        <dbReference type="PROSITE" id="PS51767"/>
    </source>
</evidence>
<dbReference type="EMBL" id="CAMAPF010000932">
    <property type="protein sequence ID" value="CAH9123787.1"/>
    <property type="molecule type" value="Genomic_DNA"/>
</dbReference>
<dbReference type="Pfam" id="PF14543">
    <property type="entry name" value="TAXi_N"/>
    <property type="match status" value="1"/>
</dbReference>
<dbReference type="PROSITE" id="PS00141">
    <property type="entry name" value="ASP_PROTEASE"/>
    <property type="match status" value="1"/>
</dbReference>
<dbReference type="Pfam" id="PF14541">
    <property type="entry name" value="TAXi_C"/>
    <property type="match status" value="1"/>
</dbReference>
<organism evidence="5 6">
    <name type="scientific">Cuscuta epithymum</name>
    <dbReference type="NCBI Taxonomy" id="186058"/>
    <lineage>
        <taxon>Eukaryota</taxon>
        <taxon>Viridiplantae</taxon>
        <taxon>Streptophyta</taxon>
        <taxon>Embryophyta</taxon>
        <taxon>Tracheophyta</taxon>
        <taxon>Spermatophyta</taxon>
        <taxon>Magnoliopsida</taxon>
        <taxon>eudicotyledons</taxon>
        <taxon>Gunneridae</taxon>
        <taxon>Pentapetalae</taxon>
        <taxon>asterids</taxon>
        <taxon>lamiids</taxon>
        <taxon>Solanales</taxon>
        <taxon>Convolvulaceae</taxon>
        <taxon>Cuscuteae</taxon>
        <taxon>Cuscuta</taxon>
        <taxon>Cuscuta subgen. Cuscuta</taxon>
    </lineage>
</organism>
<reference evidence="5" key="1">
    <citation type="submission" date="2022-07" db="EMBL/GenBank/DDBJ databases">
        <authorList>
            <person name="Macas J."/>
            <person name="Novak P."/>
            <person name="Neumann P."/>
        </authorList>
    </citation>
    <scope>NUCLEOTIDE SEQUENCE</scope>
</reference>
<dbReference type="InterPro" id="IPR032861">
    <property type="entry name" value="TAXi_N"/>
</dbReference>
<comment type="caution">
    <text evidence="5">The sequence shown here is derived from an EMBL/GenBank/DDBJ whole genome shotgun (WGS) entry which is preliminary data.</text>
</comment>
<dbReference type="SUPFAM" id="SSF50630">
    <property type="entry name" value="Acid proteases"/>
    <property type="match status" value="1"/>
</dbReference>
<keyword evidence="3" id="KW-0378">Hydrolase</keyword>
<sequence>MSKLYIFIILTIFTPTLLLISVKLNSSSVKEFLEYNIYQQHSNEVNIVLLGGKGLPKKGTVEYNSAAWTAVEQYGRRHLSTAHHSPALTFAAAGDVNTKIRSLGNLHFAQISVGTPPDSFMVAIDTGSDISWLPCGCKNCPAYFLTDNEDVKFLNSYDPKNSSTSAIISCESPECWPKNQCPAQSRKACPYEVTYGSSNTTSTKGILVKDVLHLETYDHKRQPRTAPIIFGCGMIETGENLEEGAINGLLGLGFNTPLDVPGRLASKGLVPNSFSLCFGLDGKGRLAFGDKGSSDQMKTPIEQGSPGYYIRIERIGVDKIGTNVDFVALVDSGTSITQLNHEEYTILTKNFDSLVKDTRVALTDQPRFQYCYTPSTNHTTHRTPSLTLKMKGGAYFDVITPIVITTLPMGEPVYCLGIVENQNIDVNVIGQNFMTGYRLVFDREKSIFGWKQSNCIAKEANTIATSEASSATMGGIVVILLVSFSVTHI</sequence>
<feature type="domain" description="Peptidase A1" evidence="4">
    <location>
        <begin position="107"/>
        <end position="451"/>
    </location>
</feature>
<dbReference type="Gene3D" id="2.40.70.10">
    <property type="entry name" value="Acid Proteases"/>
    <property type="match status" value="2"/>
</dbReference>
<evidence type="ECO:0000313" key="6">
    <source>
        <dbReference type="Proteomes" id="UP001152523"/>
    </source>
</evidence>
<dbReference type="FunFam" id="2.40.70.10:FF:000014">
    <property type="entry name" value="Aspartyl protease family protein 1"/>
    <property type="match status" value="1"/>
</dbReference>
<dbReference type="GO" id="GO:0006508">
    <property type="term" value="P:proteolysis"/>
    <property type="evidence" value="ECO:0007669"/>
    <property type="project" value="UniProtKB-KW"/>
</dbReference>
<evidence type="ECO:0000256" key="1">
    <source>
        <dbReference type="ARBA" id="ARBA00007447"/>
    </source>
</evidence>
<proteinExistence type="inferred from homology"/>
<dbReference type="PROSITE" id="PS51767">
    <property type="entry name" value="PEPTIDASE_A1"/>
    <property type="match status" value="1"/>
</dbReference>
<dbReference type="Proteomes" id="UP001152523">
    <property type="component" value="Unassembled WGS sequence"/>
</dbReference>
<dbReference type="InterPro" id="IPR001969">
    <property type="entry name" value="Aspartic_peptidase_AS"/>
</dbReference>
<accession>A0AAV0EJ12</accession>
<gene>
    <name evidence="5" type="ORF">CEPIT_LOCUS25492</name>
</gene>
<keyword evidence="3" id="KW-0645">Protease</keyword>
<keyword evidence="6" id="KW-1185">Reference proteome</keyword>
<dbReference type="PRINTS" id="PR00792">
    <property type="entry name" value="PEPSIN"/>
</dbReference>
<dbReference type="GO" id="GO:0004190">
    <property type="term" value="F:aspartic-type endopeptidase activity"/>
    <property type="evidence" value="ECO:0007669"/>
    <property type="project" value="UniProtKB-KW"/>
</dbReference>
<dbReference type="InterPro" id="IPR021109">
    <property type="entry name" value="Peptidase_aspartic_dom_sf"/>
</dbReference>
<dbReference type="PANTHER" id="PTHR13683">
    <property type="entry name" value="ASPARTYL PROTEASES"/>
    <property type="match status" value="1"/>
</dbReference>
<feature type="active site" evidence="2">
    <location>
        <position position="331"/>
    </location>
</feature>
<dbReference type="AlphaFoldDB" id="A0AAV0EJ12"/>
<protein>
    <recommendedName>
        <fullName evidence="4">Peptidase A1 domain-containing protein</fullName>
    </recommendedName>
</protein>
<evidence type="ECO:0000256" key="2">
    <source>
        <dbReference type="PIRSR" id="PIRSR601461-1"/>
    </source>
</evidence>
<dbReference type="InterPro" id="IPR032799">
    <property type="entry name" value="TAXi_C"/>
</dbReference>
<dbReference type="PANTHER" id="PTHR13683:SF826">
    <property type="entry name" value="ASPARTYL PROTEASE FAMILY PROTEIN 1"/>
    <property type="match status" value="1"/>
</dbReference>
<evidence type="ECO:0000256" key="3">
    <source>
        <dbReference type="RuleBase" id="RU000454"/>
    </source>
</evidence>
<dbReference type="InterPro" id="IPR001461">
    <property type="entry name" value="Aspartic_peptidase_A1"/>
</dbReference>
<feature type="active site" evidence="2">
    <location>
        <position position="125"/>
    </location>
</feature>
<comment type="similarity">
    <text evidence="1 3">Belongs to the peptidase A1 family.</text>
</comment>
<keyword evidence="3" id="KW-0064">Aspartyl protease</keyword>
<evidence type="ECO:0000313" key="5">
    <source>
        <dbReference type="EMBL" id="CAH9123787.1"/>
    </source>
</evidence>
<dbReference type="InterPro" id="IPR033121">
    <property type="entry name" value="PEPTIDASE_A1"/>
</dbReference>